<dbReference type="InterPro" id="IPR036188">
    <property type="entry name" value="FAD/NAD-bd_sf"/>
</dbReference>
<protein>
    <submittedName>
        <fullName evidence="5">Uncharacterized protein</fullName>
    </submittedName>
</protein>
<keyword evidence="3" id="KW-0503">Monooxygenase</keyword>
<dbReference type="PANTHER" id="PTHR43747:SF5">
    <property type="entry name" value="FAD-BINDING DOMAIN-CONTAINING PROTEIN"/>
    <property type="match status" value="1"/>
</dbReference>
<proteinExistence type="inferred from homology"/>
<name>A0AA38PIH0_9AGAR</name>
<accession>A0AA38PIH0</accession>
<evidence type="ECO:0000313" key="5">
    <source>
        <dbReference type="EMBL" id="KAJ3843560.1"/>
    </source>
</evidence>
<dbReference type="InterPro" id="IPR050816">
    <property type="entry name" value="Flavin-dep_Halogenase_NPB"/>
</dbReference>
<dbReference type="GO" id="GO:0140907">
    <property type="term" value="F:flavin-dependent halogenase activity"/>
    <property type="evidence" value="ECO:0007669"/>
    <property type="project" value="UniProtKB-ARBA"/>
</dbReference>
<dbReference type="AlphaFoldDB" id="A0AA38PIH0"/>
<evidence type="ECO:0000256" key="3">
    <source>
        <dbReference type="ARBA" id="ARBA00023033"/>
    </source>
</evidence>
<dbReference type="GO" id="GO:0044550">
    <property type="term" value="P:secondary metabolite biosynthetic process"/>
    <property type="evidence" value="ECO:0007669"/>
    <property type="project" value="UniProtKB-ARBA"/>
</dbReference>
<sequence length="633" mass="72323">MTIDDLHHFTQLRVTHPELTDSSLLNSNNRSSFSNNPDVLVAGAGIIGLCYAIHLKNISPHLKIAIYEKSRAPVQKIGESTLSSFSRFTTGAVMPQDYFFRLFGLKDGLQFYCIDRDEIEVTSEDVGGLDLSFQLDRRMSELFFTMWAQSIGINVYHGVEVDFSIPQEEEKSTQEASLFEALNEVKLKDFPNRGGTEVDAKLVCDASGFSRKLTSKFGKKETFDGWNCDAYWAYFKEKDGGKAESRLDHWDYPATKHMCFPEGWGWFIKLISWHHAPLANLMDLIAYIIAKAQSGVPAHAIPSTTALSKMFDCPFEFITSIGWAVRNDHRFPENLDQYGNGEGEQKFNYFKRRYPTLDKLMNGVYELLPRYYGKQTYFVRKSMTYRSPIVAGEGWFAIGNSAGFTNPLISPGINAGIGTAVYAACLSRQILDEPPEHARAMMQRCAAEYQRYSHDFMIPRLHQMNRYWYNSFRDHRLFEVMVPCFWSLGVDNIDGHYVDEFTEEDLDWVVGAGQDEFIEFSCKVLDILEPSVDLAICEDKIEQVRVLARQCLDNRVQLFPKNEWGRYLRRYDSSLQLVAEKHERDPGGRCFGVRCTLCRVWMHNGMKACPVCGAKVSMHCKAISPATHDIVSY</sequence>
<dbReference type="Gene3D" id="3.50.50.60">
    <property type="entry name" value="FAD/NAD(P)-binding domain"/>
    <property type="match status" value="1"/>
</dbReference>
<evidence type="ECO:0000256" key="4">
    <source>
        <dbReference type="ARBA" id="ARBA00049364"/>
    </source>
</evidence>
<comment type="similarity">
    <text evidence="1">Belongs to the flavin-dependent halogenase family.</text>
</comment>
<evidence type="ECO:0000256" key="2">
    <source>
        <dbReference type="ARBA" id="ARBA00023002"/>
    </source>
</evidence>
<comment type="catalytic activity">
    <reaction evidence="4">
        <text>melleolide F + FADH2 + chloride + O2 = 6'-chloromelleolide F + FAD + 2 H2O + H(+)</text>
        <dbReference type="Rhea" id="RHEA:67160"/>
        <dbReference type="ChEBI" id="CHEBI:15377"/>
        <dbReference type="ChEBI" id="CHEBI:15378"/>
        <dbReference type="ChEBI" id="CHEBI:15379"/>
        <dbReference type="ChEBI" id="CHEBI:17996"/>
        <dbReference type="ChEBI" id="CHEBI:57692"/>
        <dbReference type="ChEBI" id="CHEBI:58307"/>
        <dbReference type="ChEBI" id="CHEBI:167712"/>
        <dbReference type="ChEBI" id="CHEBI:167713"/>
    </reaction>
    <physiologicalReaction direction="left-to-right" evidence="4">
        <dbReference type="Rhea" id="RHEA:67161"/>
    </physiologicalReaction>
</comment>
<dbReference type="SUPFAM" id="SSF51905">
    <property type="entry name" value="FAD/NAD(P)-binding domain"/>
    <property type="match status" value="1"/>
</dbReference>
<dbReference type="Proteomes" id="UP001163846">
    <property type="component" value="Unassembled WGS sequence"/>
</dbReference>
<dbReference type="PANTHER" id="PTHR43747">
    <property type="entry name" value="FAD-BINDING PROTEIN"/>
    <property type="match status" value="1"/>
</dbReference>
<reference evidence="5" key="1">
    <citation type="submission" date="2022-08" db="EMBL/GenBank/DDBJ databases">
        <authorList>
            <consortium name="DOE Joint Genome Institute"/>
            <person name="Min B."/>
            <person name="Riley R."/>
            <person name="Sierra-Patev S."/>
            <person name="Naranjo-Ortiz M."/>
            <person name="Looney B."/>
            <person name="Konkel Z."/>
            <person name="Slot J.C."/>
            <person name="Sakamoto Y."/>
            <person name="Steenwyk J.L."/>
            <person name="Rokas A."/>
            <person name="Carro J."/>
            <person name="Camarero S."/>
            <person name="Ferreira P."/>
            <person name="Molpeceres G."/>
            <person name="Ruiz-Duenas F.J."/>
            <person name="Serrano A."/>
            <person name="Henrissat B."/>
            <person name="Drula E."/>
            <person name="Hughes K.W."/>
            <person name="Mata J.L."/>
            <person name="Ishikawa N.K."/>
            <person name="Vargas-Isla R."/>
            <person name="Ushijima S."/>
            <person name="Smith C.A."/>
            <person name="Ahrendt S."/>
            <person name="Andreopoulos W."/>
            <person name="He G."/>
            <person name="Labutti K."/>
            <person name="Lipzen A."/>
            <person name="Ng V."/>
            <person name="Sandor L."/>
            <person name="Barry K."/>
            <person name="Martinez A.T."/>
            <person name="Xiao Y."/>
            <person name="Gibbons J.G."/>
            <person name="Terashima K."/>
            <person name="Hibbett D.S."/>
            <person name="Grigoriev I.V."/>
        </authorList>
    </citation>
    <scope>NUCLEOTIDE SEQUENCE</scope>
    <source>
        <strain evidence="5">TFB9207</strain>
    </source>
</reference>
<evidence type="ECO:0000256" key="1">
    <source>
        <dbReference type="ARBA" id="ARBA00005706"/>
    </source>
</evidence>
<keyword evidence="6" id="KW-1185">Reference proteome</keyword>
<dbReference type="Pfam" id="PF04820">
    <property type="entry name" value="Trp_halogenase"/>
    <property type="match status" value="1"/>
</dbReference>
<dbReference type="GO" id="GO:0004497">
    <property type="term" value="F:monooxygenase activity"/>
    <property type="evidence" value="ECO:0007669"/>
    <property type="project" value="UniProtKB-KW"/>
</dbReference>
<gene>
    <name evidence="5" type="ORF">F5878DRAFT_527554</name>
</gene>
<dbReference type="InterPro" id="IPR006905">
    <property type="entry name" value="Flavin_halogenase"/>
</dbReference>
<evidence type="ECO:0000313" key="6">
    <source>
        <dbReference type="Proteomes" id="UP001163846"/>
    </source>
</evidence>
<comment type="caution">
    <text evidence="5">The sequence shown here is derived from an EMBL/GenBank/DDBJ whole genome shotgun (WGS) entry which is preliminary data.</text>
</comment>
<dbReference type="EMBL" id="MU805973">
    <property type="protein sequence ID" value="KAJ3843560.1"/>
    <property type="molecule type" value="Genomic_DNA"/>
</dbReference>
<organism evidence="5 6">
    <name type="scientific">Lentinula raphanica</name>
    <dbReference type="NCBI Taxonomy" id="153919"/>
    <lineage>
        <taxon>Eukaryota</taxon>
        <taxon>Fungi</taxon>
        <taxon>Dikarya</taxon>
        <taxon>Basidiomycota</taxon>
        <taxon>Agaricomycotina</taxon>
        <taxon>Agaricomycetes</taxon>
        <taxon>Agaricomycetidae</taxon>
        <taxon>Agaricales</taxon>
        <taxon>Marasmiineae</taxon>
        <taxon>Omphalotaceae</taxon>
        <taxon>Lentinula</taxon>
    </lineage>
</organism>
<keyword evidence="2" id="KW-0560">Oxidoreductase</keyword>